<organism evidence="1 2">
    <name type="scientific">Panagrolaimus sp. JU765</name>
    <dbReference type="NCBI Taxonomy" id="591449"/>
    <lineage>
        <taxon>Eukaryota</taxon>
        <taxon>Metazoa</taxon>
        <taxon>Ecdysozoa</taxon>
        <taxon>Nematoda</taxon>
        <taxon>Chromadorea</taxon>
        <taxon>Rhabditida</taxon>
        <taxon>Tylenchina</taxon>
        <taxon>Panagrolaimomorpha</taxon>
        <taxon>Panagrolaimoidea</taxon>
        <taxon>Panagrolaimidae</taxon>
        <taxon>Panagrolaimus</taxon>
    </lineage>
</organism>
<evidence type="ECO:0000313" key="2">
    <source>
        <dbReference type="WBParaSite" id="JU765_v2.g19211.t1"/>
    </source>
</evidence>
<reference evidence="2" key="1">
    <citation type="submission" date="2022-11" db="UniProtKB">
        <authorList>
            <consortium name="WormBaseParasite"/>
        </authorList>
    </citation>
    <scope>IDENTIFICATION</scope>
</reference>
<proteinExistence type="predicted"/>
<evidence type="ECO:0000313" key="1">
    <source>
        <dbReference type="Proteomes" id="UP000887576"/>
    </source>
</evidence>
<name>A0AC34QTH2_9BILA</name>
<protein>
    <submittedName>
        <fullName evidence="2">Uncharacterized protein</fullName>
    </submittedName>
</protein>
<accession>A0AC34QTH2</accession>
<dbReference type="Proteomes" id="UP000887576">
    <property type="component" value="Unplaced"/>
</dbReference>
<sequence length="375" mass="43816">MEDNKTCEEPLSKKPKPSEEEAVKEDDSQPQPKSDEPKTPVFLSSALQAEIFYNAITPKYYDTYGEETHVGQRLINSVNLTKFALSGKEQFLTTIEQFKKTKGLLVAGKIGFTFDEIASDAAFCFLACETYDGFLDMLIRVAVPHITDIWFGSKLFKFPVERGKIEWYDTIFDVLSKDFQHKELRIGYLDKVTDKVKAGLLSLVEKGVAITLCDPDKKIMHSLPQCEFDTLHLRDEMFHMEDLECSFKKFVIEQDLVYIYRLPEQFETFNAKEFYVELKIIQYELYHYVERQANENMKLWFKKIKGALTTAGKNKIAICFRDSKEGFLMEPKPTYDAIDKWNELQWSAFLKWVENTLKKPRPSLIIYKEKYGFRR</sequence>
<dbReference type="WBParaSite" id="JU765_v2.g19211.t1">
    <property type="protein sequence ID" value="JU765_v2.g19211.t1"/>
    <property type="gene ID" value="JU765_v2.g19211"/>
</dbReference>